<feature type="signal peptide" evidence="1">
    <location>
        <begin position="1"/>
        <end position="19"/>
    </location>
</feature>
<evidence type="ECO:0000313" key="3">
    <source>
        <dbReference type="Proteomes" id="UP000050424"/>
    </source>
</evidence>
<accession>A0A0N8H948</accession>
<protein>
    <recommendedName>
        <fullName evidence="4">Ubiquitin 3 binding protein But2 C-terminal domain-containing protein</fullName>
    </recommendedName>
</protein>
<dbReference type="OrthoDB" id="5100601at2759"/>
<evidence type="ECO:0000256" key="1">
    <source>
        <dbReference type="SAM" id="SignalP"/>
    </source>
</evidence>
<dbReference type="Proteomes" id="UP000050424">
    <property type="component" value="Unassembled WGS sequence"/>
</dbReference>
<dbReference type="AlphaFoldDB" id="A0A0N8H948"/>
<name>A0A0N8H948_9HYPO</name>
<organism evidence="2 3">
    <name type="scientific">Neonectria ditissima</name>
    <dbReference type="NCBI Taxonomy" id="78410"/>
    <lineage>
        <taxon>Eukaryota</taxon>
        <taxon>Fungi</taxon>
        <taxon>Dikarya</taxon>
        <taxon>Ascomycota</taxon>
        <taxon>Pezizomycotina</taxon>
        <taxon>Sordariomycetes</taxon>
        <taxon>Hypocreomycetidae</taxon>
        <taxon>Hypocreales</taxon>
        <taxon>Nectriaceae</taxon>
        <taxon>Neonectria</taxon>
    </lineage>
</organism>
<evidence type="ECO:0000313" key="2">
    <source>
        <dbReference type="EMBL" id="KPM46372.1"/>
    </source>
</evidence>
<sequence>MHMSLCLVGAALLFGSTAAGPCRLESSAVSTASVTSTDTASSTVSGTNTATTAETTFSTDTASSFITTSTTTSEASIPTVGQTFGIKAAGSDNTVINGAVLHVVQNPDTAVYLISPPRTSGTVLPGDFFIEAGTSRLKVGDWYAYTNSPDPYSMYTGPASSIGANMAYISCVKPEFLGEALQCASEAAGPIYFSVSSTGTASGTNIMPWKVGSVHSGYNAVNLVAG</sequence>
<dbReference type="EMBL" id="LKCW01000001">
    <property type="protein sequence ID" value="KPM46372.1"/>
    <property type="molecule type" value="Genomic_DNA"/>
</dbReference>
<reference evidence="2 3" key="1">
    <citation type="submission" date="2015-09" db="EMBL/GenBank/DDBJ databases">
        <title>Draft genome of a European isolate of the apple canker pathogen Neonectria ditissima.</title>
        <authorList>
            <person name="Gomez-Cortecero A."/>
            <person name="Harrison R.J."/>
            <person name="Armitage A.D."/>
        </authorList>
    </citation>
    <scope>NUCLEOTIDE SEQUENCE [LARGE SCALE GENOMIC DNA]</scope>
    <source>
        <strain evidence="2 3">R09/05</strain>
    </source>
</reference>
<gene>
    <name evidence="2" type="ORF">AK830_g6</name>
</gene>
<keyword evidence="3" id="KW-1185">Reference proteome</keyword>
<keyword evidence="1" id="KW-0732">Signal</keyword>
<proteinExistence type="predicted"/>
<comment type="caution">
    <text evidence="2">The sequence shown here is derived from an EMBL/GenBank/DDBJ whole genome shotgun (WGS) entry which is preliminary data.</text>
</comment>
<feature type="chain" id="PRO_5006026279" description="Ubiquitin 3 binding protein But2 C-terminal domain-containing protein" evidence="1">
    <location>
        <begin position="20"/>
        <end position="226"/>
    </location>
</feature>
<evidence type="ECO:0008006" key="4">
    <source>
        <dbReference type="Google" id="ProtNLM"/>
    </source>
</evidence>